<feature type="region of interest" description="Disordered" evidence="1">
    <location>
        <begin position="1"/>
        <end position="62"/>
    </location>
</feature>
<feature type="region of interest" description="Disordered" evidence="1">
    <location>
        <begin position="163"/>
        <end position="214"/>
    </location>
</feature>
<protein>
    <submittedName>
        <fullName evidence="2">Uncharacterized protein</fullName>
    </submittedName>
</protein>
<sequence length="214" mass="22150">MSGPSTGLGITAAQRAIVHQMQQSGQIGTGSSQPPAPGGAQGDEDEDSDSESGHEGAYDVFTNNDPFSHIKLNISTPLRINGKTNHVSVDPGEIGGAVAKKVVVALKDGFCGGGIPMIDEHGRPRPIKIHVAAGVTIEGEGNVVGEGAIAAYTYTASAVMSREAKERERARNGAAPGGPNAPDPHTPGMARRDAPMDGAVKEPSFPLKKRPRME</sequence>
<reference evidence="2 3" key="1">
    <citation type="journal article" date="2018" name="IMA Fungus">
        <title>IMA Genome-F 9: Draft genome sequence of Annulohypoxylon stygium, Aspergillus mulundensis, Berkeleyomyces basicola (syn. Thielaviopsis basicola), Ceratocystis smalleyi, two Cercospora beticola strains, Coleophoma cylindrospora, Fusarium fracticaudum, Phialophora cf. hyalina, and Morchella septimelata.</title>
        <authorList>
            <person name="Wingfield B.D."/>
            <person name="Bills G.F."/>
            <person name="Dong Y."/>
            <person name="Huang W."/>
            <person name="Nel W.J."/>
            <person name="Swalarsk-Parry B.S."/>
            <person name="Vaghefi N."/>
            <person name="Wilken P.M."/>
            <person name="An Z."/>
            <person name="de Beer Z.W."/>
            <person name="De Vos L."/>
            <person name="Chen L."/>
            <person name="Duong T.A."/>
            <person name="Gao Y."/>
            <person name="Hammerbacher A."/>
            <person name="Kikkert J.R."/>
            <person name="Li Y."/>
            <person name="Li H."/>
            <person name="Li K."/>
            <person name="Li Q."/>
            <person name="Liu X."/>
            <person name="Ma X."/>
            <person name="Naidoo K."/>
            <person name="Pethybridge S.J."/>
            <person name="Sun J."/>
            <person name="Steenkamp E.T."/>
            <person name="van der Nest M.A."/>
            <person name="van Wyk S."/>
            <person name="Wingfield M.J."/>
            <person name="Xiong C."/>
            <person name="Yue Q."/>
            <person name="Zhang X."/>
        </authorList>
    </citation>
    <scope>NUCLEOTIDE SEQUENCE [LARGE SCALE GENOMIC DNA]</scope>
    <source>
        <strain evidence="2 3">BP5796</strain>
    </source>
</reference>
<gene>
    <name evidence="2" type="ORF">BP5796_00112</name>
</gene>
<feature type="compositionally biased region" description="Low complexity" evidence="1">
    <location>
        <begin position="20"/>
        <end position="33"/>
    </location>
</feature>
<organism evidence="2 3">
    <name type="scientific">Coleophoma crateriformis</name>
    <dbReference type="NCBI Taxonomy" id="565419"/>
    <lineage>
        <taxon>Eukaryota</taxon>
        <taxon>Fungi</taxon>
        <taxon>Dikarya</taxon>
        <taxon>Ascomycota</taxon>
        <taxon>Pezizomycotina</taxon>
        <taxon>Leotiomycetes</taxon>
        <taxon>Helotiales</taxon>
        <taxon>Dermateaceae</taxon>
        <taxon>Coleophoma</taxon>
    </lineage>
</organism>
<evidence type="ECO:0000256" key="1">
    <source>
        <dbReference type="SAM" id="MobiDB-lite"/>
    </source>
</evidence>
<proteinExistence type="predicted"/>
<dbReference type="Proteomes" id="UP000256328">
    <property type="component" value="Unassembled WGS sequence"/>
</dbReference>
<dbReference type="EMBL" id="PDLN01000001">
    <property type="protein sequence ID" value="RDW94349.1"/>
    <property type="molecule type" value="Genomic_DNA"/>
</dbReference>
<dbReference type="AlphaFoldDB" id="A0A3D8T736"/>
<comment type="caution">
    <text evidence="2">The sequence shown here is derived from an EMBL/GenBank/DDBJ whole genome shotgun (WGS) entry which is preliminary data.</text>
</comment>
<accession>A0A3D8T736</accession>
<evidence type="ECO:0000313" key="2">
    <source>
        <dbReference type="EMBL" id="RDW94349.1"/>
    </source>
</evidence>
<name>A0A3D8T736_9HELO</name>
<evidence type="ECO:0000313" key="3">
    <source>
        <dbReference type="Proteomes" id="UP000256328"/>
    </source>
</evidence>
<dbReference type="OrthoDB" id="5409271at2759"/>
<keyword evidence="3" id="KW-1185">Reference proteome</keyword>